<feature type="binding site" evidence="8">
    <location>
        <position position="170"/>
    </location>
    <ligand>
        <name>[4Fe-4S] cluster</name>
        <dbReference type="ChEBI" id="CHEBI:49883"/>
        <label>2</label>
        <note>4Fe-4S-S-AdoMet</note>
    </ligand>
</feature>
<evidence type="ECO:0000259" key="9">
    <source>
        <dbReference type="PROSITE" id="PS51449"/>
    </source>
</evidence>
<dbReference type="GO" id="GO:0051539">
    <property type="term" value="F:4 iron, 4 sulfur cluster binding"/>
    <property type="evidence" value="ECO:0007669"/>
    <property type="project" value="UniProtKB-UniRule"/>
</dbReference>
<dbReference type="RefSeq" id="WP_013739803.1">
    <property type="nucleotide sequence ID" value="NC_015436.1"/>
</dbReference>
<evidence type="ECO:0000313" key="12">
    <source>
        <dbReference type="Proteomes" id="UP000007939"/>
    </source>
</evidence>
<reference evidence="12" key="1">
    <citation type="submission" date="2011-04" db="EMBL/GenBank/DDBJ databases">
        <title>The complete genome of Spirochaeta coccoides DSM 17374.</title>
        <authorList>
            <person name="Lucas S."/>
            <person name="Copeland A."/>
            <person name="Lapidus A."/>
            <person name="Bruce D."/>
            <person name="Goodwin L."/>
            <person name="Pitluck S."/>
            <person name="Peters L."/>
            <person name="Kyrpides N."/>
            <person name="Mavromatis K."/>
            <person name="Pagani I."/>
            <person name="Ivanova N."/>
            <person name="Ovchinnikova G."/>
            <person name="Lu M."/>
            <person name="Detter J.C."/>
            <person name="Tapia R."/>
            <person name="Han C."/>
            <person name="Land M."/>
            <person name="Hauser L."/>
            <person name="Markowitz V."/>
            <person name="Cheng J.-F."/>
            <person name="Hugenholtz P."/>
            <person name="Woyke T."/>
            <person name="Wu D."/>
            <person name="Spring S."/>
            <person name="Schroeder M."/>
            <person name="Brambilla E."/>
            <person name="Klenk H.-P."/>
            <person name="Eisen J.A."/>
        </authorList>
    </citation>
    <scope>NUCLEOTIDE SEQUENCE [LARGE SCALE GENOMIC DNA]</scope>
    <source>
        <strain evidence="12">ATCC BAA-1237 / DSM 17374 / SPN1</strain>
    </source>
</reference>
<evidence type="ECO:0000256" key="3">
    <source>
        <dbReference type="ARBA" id="ARBA00022679"/>
    </source>
</evidence>
<organism evidence="11 12">
    <name type="scientific">Parasphaerochaeta coccoides (strain ATCC BAA-1237 / DSM 17374 / SPN1)</name>
    <name type="common">Sphaerochaeta coccoides</name>
    <dbReference type="NCBI Taxonomy" id="760011"/>
    <lineage>
        <taxon>Bacteria</taxon>
        <taxon>Pseudomonadati</taxon>
        <taxon>Spirochaetota</taxon>
        <taxon>Spirochaetia</taxon>
        <taxon>Spirochaetales</taxon>
        <taxon>Sphaerochaetaceae</taxon>
        <taxon>Parasphaerochaeta</taxon>
    </lineage>
</organism>
<dbReference type="HAMAP" id="MF_01865">
    <property type="entry name" value="MTTase_RimO"/>
    <property type="match status" value="1"/>
</dbReference>
<dbReference type="InterPro" id="IPR005840">
    <property type="entry name" value="Ribosomal_uS12_MeSTrfase_RimO"/>
</dbReference>
<proteinExistence type="inferred from homology"/>
<keyword evidence="11" id="KW-0689">Ribosomal protein</keyword>
<keyword evidence="4 8" id="KW-0949">S-adenosyl-L-methionine</keyword>
<dbReference type="Gene3D" id="3.40.50.12160">
    <property type="entry name" value="Methylthiotransferase, N-terminal domain"/>
    <property type="match status" value="1"/>
</dbReference>
<dbReference type="EMBL" id="CP002659">
    <property type="protein sequence ID" value="AEC02408.1"/>
    <property type="molecule type" value="Genomic_DNA"/>
</dbReference>
<dbReference type="eggNOG" id="COG0621">
    <property type="taxonomic scope" value="Bacteria"/>
</dbReference>
<dbReference type="PANTHER" id="PTHR43837">
    <property type="entry name" value="RIBOSOMAL PROTEIN S12 METHYLTHIOTRANSFERASE RIMO"/>
    <property type="match status" value="1"/>
</dbReference>
<feature type="domain" description="MTTase N-terminal" evidence="9">
    <location>
        <begin position="12"/>
        <end position="125"/>
    </location>
</feature>
<dbReference type="PROSITE" id="PS01278">
    <property type="entry name" value="MTTASE_RADICAL"/>
    <property type="match status" value="1"/>
</dbReference>
<keyword evidence="1 8" id="KW-0004">4Fe-4S</keyword>
<dbReference type="EC" id="2.8.4.4" evidence="8"/>
<dbReference type="KEGG" id="scc:Spico_1195"/>
<reference evidence="11 12" key="2">
    <citation type="journal article" date="2012" name="Stand. Genomic Sci.">
        <title>Complete genome sequence of the termite hindgut bacterium Spirochaeta coccoides type strain (SPN1(T)), reclassification in the genus Sphaerochaeta as Sphaerochaeta coccoides comb. nov. and emendations of the family Spirochaetaceae and the genus Sphaerochaeta.</title>
        <authorList>
            <person name="Abt B."/>
            <person name="Han C."/>
            <person name="Scheuner C."/>
            <person name="Lu M."/>
            <person name="Lapidus A."/>
            <person name="Nolan M."/>
            <person name="Lucas S."/>
            <person name="Hammon N."/>
            <person name="Deshpande S."/>
            <person name="Cheng J.F."/>
            <person name="Tapia R."/>
            <person name="Goodwin L.A."/>
            <person name="Pitluck S."/>
            <person name="Liolios K."/>
            <person name="Pagani I."/>
            <person name="Ivanova N."/>
            <person name="Mavromatis K."/>
            <person name="Mikhailova N."/>
            <person name="Huntemann M."/>
            <person name="Pati A."/>
            <person name="Chen A."/>
            <person name="Palaniappan K."/>
            <person name="Land M."/>
            <person name="Hauser L."/>
            <person name="Brambilla E.M."/>
            <person name="Rohde M."/>
            <person name="Spring S."/>
            <person name="Gronow S."/>
            <person name="Goker M."/>
            <person name="Woyke T."/>
            <person name="Bristow J."/>
            <person name="Eisen J.A."/>
            <person name="Markowitz V."/>
            <person name="Hugenholtz P."/>
            <person name="Kyrpides N.C."/>
            <person name="Klenk H.P."/>
            <person name="Detter J.C."/>
        </authorList>
    </citation>
    <scope>NUCLEOTIDE SEQUENCE [LARGE SCALE GENOMIC DNA]</scope>
    <source>
        <strain evidence="12">ATCC BAA-1237 / DSM 17374 / SPN1</strain>
    </source>
</reference>
<evidence type="ECO:0000256" key="4">
    <source>
        <dbReference type="ARBA" id="ARBA00022691"/>
    </source>
</evidence>
<keyword evidence="2 8" id="KW-0963">Cytoplasm</keyword>
<dbReference type="GO" id="GO:0005829">
    <property type="term" value="C:cytosol"/>
    <property type="evidence" value="ECO:0007669"/>
    <property type="project" value="TreeGrafter"/>
</dbReference>
<gene>
    <name evidence="8" type="primary">rimO</name>
    <name evidence="11" type="ordered locus">Spico_1195</name>
</gene>
<dbReference type="Gene3D" id="2.40.50.140">
    <property type="entry name" value="Nucleic acid-binding proteins"/>
    <property type="match status" value="1"/>
</dbReference>
<dbReference type="SFLD" id="SFLDG01061">
    <property type="entry name" value="methylthiotransferase"/>
    <property type="match status" value="1"/>
</dbReference>
<evidence type="ECO:0000259" key="10">
    <source>
        <dbReference type="PROSITE" id="PS51918"/>
    </source>
</evidence>
<keyword evidence="11" id="KW-0687">Ribonucleoprotein</keyword>
<dbReference type="PROSITE" id="PS51449">
    <property type="entry name" value="MTTASE_N"/>
    <property type="match status" value="1"/>
</dbReference>
<dbReference type="SUPFAM" id="SSF102114">
    <property type="entry name" value="Radical SAM enzymes"/>
    <property type="match status" value="1"/>
</dbReference>
<feature type="binding site" evidence="8">
    <location>
        <position position="21"/>
    </location>
    <ligand>
        <name>[4Fe-4S] cluster</name>
        <dbReference type="ChEBI" id="CHEBI:49883"/>
        <label>1</label>
    </ligand>
</feature>
<dbReference type="InterPro" id="IPR038135">
    <property type="entry name" value="Methylthiotransferase_N_sf"/>
</dbReference>
<feature type="binding site" evidence="8">
    <location>
        <position position="88"/>
    </location>
    <ligand>
        <name>[4Fe-4S] cluster</name>
        <dbReference type="ChEBI" id="CHEBI:49883"/>
        <label>1</label>
    </ligand>
</feature>
<dbReference type="GO" id="GO:0035599">
    <property type="term" value="F:aspartic acid methylthiotransferase activity"/>
    <property type="evidence" value="ECO:0007669"/>
    <property type="project" value="TreeGrafter"/>
</dbReference>
<comment type="cofactor">
    <cofactor evidence="8">
        <name>[4Fe-4S] cluster</name>
        <dbReference type="ChEBI" id="CHEBI:49883"/>
    </cofactor>
    <text evidence="8">Binds 2 [4Fe-4S] clusters. One cluster is coordinated with 3 cysteines and an exchangeable S-adenosyl-L-methionine.</text>
</comment>
<comment type="catalytic activity">
    <reaction evidence="8">
        <text>L-aspartate(89)-[ribosomal protein uS12]-hydrogen + (sulfur carrier)-SH + AH2 + 2 S-adenosyl-L-methionine = 3-methylsulfanyl-L-aspartate(89)-[ribosomal protein uS12]-hydrogen + (sulfur carrier)-H + 5'-deoxyadenosine + L-methionine + A + S-adenosyl-L-homocysteine + 2 H(+)</text>
        <dbReference type="Rhea" id="RHEA:37087"/>
        <dbReference type="Rhea" id="RHEA-COMP:10460"/>
        <dbReference type="Rhea" id="RHEA-COMP:10461"/>
        <dbReference type="Rhea" id="RHEA-COMP:14737"/>
        <dbReference type="Rhea" id="RHEA-COMP:14739"/>
        <dbReference type="ChEBI" id="CHEBI:13193"/>
        <dbReference type="ChEBI" id="CHEBI:15378"/>
        <dbReference type="ChEBI" id="CHEBI:17319"/>
        <dbReference type="ChEBI" id="CHEBI:17499"/>
        <dbReference type="ChEBI" id="CHEBI:29917"/>
        <dbReference type="ChEBI" id="CHEBI:29961"/>
        <dbReference type="ChEBI" id="CHEBI:57844"/>
        <dbReference type="ChEBI" id="CHEBI:57856"/>
        <dbReference type="ChEBI" id="CHEBI:59789"/>
        <dbReference type="ChEBI" id="CHEBI:64428"/>
        <dbReference type="ChEBI" id="CHEBI:73599"/>
        <dbReference type="EC" id="2.8.4.4"/>
    </reaction>
</comment>
<dbReference type="PANTHER" id="PTHR43837:SF1">
    <property type="entry name" value="RIBOSOMAL PROTEIN US12 METHYLTHIOTRANSFERASE RIMO"/>
    <property type="match status" value="1"/>
</dbReference>
<evidence type="ECO:0000256" key="6">
    <source>
        <dbReference type="ARBA" id="ARBA00023004"/>
    </source>
</evidence>
<dbReference type="PROSITE" id="PS51918">
    <property type="entry name" value="RADICAL_SAM"/>
    <property type="match status" value="1"/>
</dbReference>
<dbReference type="InterPro" id="IPR058240">
    <property type="entry name" value="rSAM_sf"/>
</dbReference>
<dbReference type="GO" id="GO:0006400">
    <property type="term" value="P:tRNA modification"/>
    <property type="evidence" value="ECO:0007669"/>
    <property type="project" value="InterPro"/>
</dbReference>
<keyword evidence="6 8" id="KW-0408">Iron</keyword>
<dbReference type="InterPro" id="IPR020612">
    <property type="entry name" value="Methylthiotransferase_CS"/>
</dbReference>
<evidence type="ECO:0000256" key="5">
    <source>
        <dbReference type="ARBA" id="ARBA00022723"/>
    </source>
</evidence>
<dbReference type="NCBIfam" id="TIGR01125">
    <property type="entry name" value="30S ribosomal protein S12 methylthiotransferase RimO"/>
    <property type="match status" value="1"/>
</dbReference>
<name>F4GLL4_PARC1</name>
<dbReference type="SFLD" id="SFLDG01082">
    <property type="entry name" value="B12-binding_domain_containing"/>
    <property type="match status" value="1"/>
</dbReference>
<accession>F4GLL4</accession>
<evidence type="ECO:0000256" key="7">
    <source>
        <dbReference type="ARBA" id="ARBA00023014"/>
    </source>
</evidence>
<dbReference type="CDD" id="cd01335">
    <property type="entry name" value="Radical_SAM"/>
    <property type="match status" value="1"/>
</dbReference>
<dbReference type="InterPro" id="IPR007197">
    <property type="entry name" value="rSAM"/>
</dbReference>
<protein>
    <recommendedName>
        <fullName evidence="8">Ribosomal protein uS12 methylthiotransferase RimO</fullName>
        <shortName evidence="8">uS12 MTTase</shortName>
        <shortName evidence="8">uS12 methylthiotransferase</shortName>
        <ecNumber evidence="8">2.8.4.4</ecNumber>
    </recommendedName>
    <alternativeName>
        <fullName evidence="8">Ribosomal protein uS12 (aspartate-C(3))-methylthiotransferase</fullName>
    </alternativeName>
    <alternativeName>
        <fullName evidence="8">Ribosome maturation factor RimO</fullName>
    </alternativeName>
</protein>
<dbReference type="SFLD" id="SFLDF00274">
    <property type="entry name" value="ribosomal_protein_S12_methylth"/>
    <property type="match status" value="1"/>
</dbReference>
<evidence type="ECO:0000256" key="8">
    <source>
        <dbReference type="HAMAP-Rule" id="MF_01865"/>
    </source>
</evidence>
<dbReference type="Pfam" id="PF00919">
    <property type="entry name" value="UPF0004"/>
    <property type="match status" value="1"/>
</dbReference>
<dbReference type="InterPro" id="IPR002792">
    <property type="entry name" value="TRAM_dom"/>
</dbReference>
<dbReference type="InterPro" id="IPR023404">
    <property type="entry name" value="rSAM_horseshoe"/>
</dbReference>
<dbReference type="GO" id="GO:0005840">
    <property type="term" value="C:ribosome"/>
    <property type="evidence" value="ECO:0007669"/>
    <property type="project" value="UniProtKB-KW"/>
</dbReference>
<dbReference type="Gene3D" id="3.80.30.20">
    <property type="entry name" value="tm_1862 like domain"/>
    <property type="match status" value="1"/>
</dbReference>
<dbReference type="InterPro" id="IPR006638">
    <property type="entry name" value="Elp3/MiaA/NifB-like_rSAM"/>
</dbReference>
<dbReference type="Pfam" id="PF04055">
    <property type="entry name" value="Radical_SAM"/>
    <property type="match status" value="1"/>
</dbReference>
<dbReference type="InterPro" id="IPR012340">
    <property type="entry name" value="NA-bd_OB-fold"/>
</dbReference>
<dbReference type="GO" id="GO:0046872">
    <property type="term" value="F:metal ion binding"/>
    <property type="evidence" value="ECO:0007669"/>
    <property type="project" value="UniProtKB-KW"/>
</dbReference>
<dbReference type="OrthoDB" id="9805215at2"/>
<dbReference type="GO" id="GO:0103039">
    <property type="term" value="F:protein methylthiotransferase activity"/>
    <property type="evidence" value="ECO:0007669"/>
    <property type="project" value="UniProtKB-EC"/>
</dbReference>
<dbReference type="STRING" id="760011.Spico_1195"/>
<dbReference type="SMART" id="SM00729">
    <property type="entry name" value="Elp3"/>
    <property type="match status" value="1"/>
</dbReference>
<dbReference type="SFLD" id="SFLDS00029">
    <property type="entry name" value="Radical_SAM"/>
    <property type="match status" value="1"/>
</dbReference>
<dbReference type="Proteomes" id="UP000007939">
    <property type="component" value="Chromosome"/>
</dbReference>
<keyword evidence="3 8" id="KW-0808">Transferase</keyword>
<dbReference type="InterPro" id="IPR013848">
    <property type="entry name" value="Methylthiotransferase_N"/>
</dbReference>
<dbReference type="NCBIfam" id="TIGR00089">
    <property type="entry name" value="MiaB/RimO family radical SAM methylthiotransferase"/>
    <property type="match status" value="1"/>
</dbReference>
<feature type="binding site" evidence="8">
    <location>
        <position position="167"/>
    </location>
    <ligand>
        <name>[4Fe-4S] cluster</name>
        <dbReference type="ChEBI" id="CHEBI:49883"/>
        <label>2</label>
        <note>4Fe-4S-S-AdoMet</note>
    </ligand>
</feature>
<keyword evidence="5 8" id="KW-0479">Metal-binding</keyword>
<feature type="binding site" evidence="8">
    <location>
        <position position="57"/>
    </location>
    <ligand>
        <name>[4Fe-4S] cluster</name>
        <dbReference type="ChEBI" id="CHEBI:49883"/>
        <label>1</label>
    </ligand>
</feature>
<sequence>MQSLISGEDRKKKVYIENLGCAKNQVDAETMLGYLESDGWSRVDDAANAELVVVNTCSFIEAARKESIDAFFSLKARCPDAKVVMTGCLAQRYADSLAADLPEADGIFGNRDLTQVLPFVRSVLDGARPVRIPDHASQGHEFVERMDRLGYPGSSYVKISEGCNHTCAFCAIPGIRGPLVSRSMEDVLAETRSLISDGVREINLIAQDLASFGVDNGGKSRFCDLVESIAAVPGNFFVRLLYIYPDAYPRRLTDIIAASEGKILPYFDLPFQHAAVPVLRAMGRAGTPESYLALIDSIRSRIPQAVFRSTFMLGFPGENRAEFDVLLDFLKDARLDWVGSFIYSREEGTSAWDMRGETAHRKAVKQAALWQQELIALQEEITFTRLERFVGTVHDVLLEEKVEGEDLYIGRMYAQAPDVDGLTVVMGRDMVPGTMVKCGITRRNGLDLEAVPVSGRAQ</sequence>
<dbReference type="Pfam" id="PF18693">
    <property type="entry name" value="TRAM_2"/>
    <property type="match status" value="1"/>
</dbReference>
<evidence type="ECO:0000256" key="1">
    <source>
        <dbReference type="ARBA" id="ARBA00022485"/>
    </source>
</evidence>
<evidence type="ECO:0000313" key="11">
    <source>
        <dbReference type="EMBL" id="AEC02408.1"/>
    </source>
</evidence>
<comment type="similarity">
    <text evidence="8">Belongs to the methylthiotransferase family. RimO subfamily.</text>
</comment>
<evidence type="ECO:0000256" key="2">
    <source>
        <dbReference type="ARBA" id="ARBA00022490"/>
    </source>
</evidence>
<comment type="subcellular location">
    <subcellularLocation>
        <location evidence="8">Cytoplasm</location>
    </subcellularLocation>
</comment>
<dbReference type="InterPro" id="IPR005839">
    <property type="entry name" value="Methylthiotransferase"/>
</dbReference>
<feature type="domain" description="Radical SAM core" evidence="10">
    <location>
        <begin position="149"/>
        <end position="384"/>
    </location>
</feature>
<comment type="function">
    <text evidence="8">Catalyzes the methylthiolation of an aspartic acid residue of ribosomal protein uS12.</text>
</comment>
<dbReference type="AlphaFoldDB" id="F4GLL4"/>
<keyword evidence="7 8" id="KW-0411">Iron-sulfur</keyword>
<keyword evidence="12" id="KW-1185">Reference proteome</keyword>
<dbReference type="HOGENOM" id="CLU_018697_0_1_12"/>
<feature type="binding site" evidence="8">
    <location>
        <position position="163"/>
    </location>
    <ligand>
        <name>[4Fe-4S] cluster</name>
        <dbReference type="ChEBI" id="CHEBI:49883"/>
        <label>2</label>
        <note>4Fe-4S-S-AdoMet</note>
    </ligand>
</feature>